<evidence type="ECO:0000313" key="3">
    <source>
        <dbReference type="Proteomes" id="UP001499990"/>
    </source>
</evidence>
<sequence>MPGIVIHLSGPLMSFGEHSQFTERDTHTRPTRSALIGLLAAAHGRPRSADITDLTGLRFTIRVDRPGQRLVDFHTIGGGLPQHLTVPTAKGDRKEEGTATIVTRRHYLADAAFTVAVDHPDPALITEAATALRRPRWPLYLGRRACPPAGPVTVSPVVDDAATLLDTMPLHRTRPYGADTVPVVFAYDHTPHEEAPARSVLNDQPVSFHPHHRAHRPRTEYVTTRHLPADLCAGYGTQWLNALADHQETAA</sequence>
<dbReference type="InterPro" id="IPR021124">
    <property type="entry name" value="CRISPR-assoc_prot_Cas5"/>
</dbReference>
<dbReference type="RefSeq" id="WP_345045502.1">
    <property type="nucleotide sequence ID" value="NZ_BAAAYL010000003.1"/>
</dbReference>
<dbReference type="NCBIfam" id="TIGR02593">
    <property type="entry name" value="CRISPR_cas5"/>
    <property type="match status" value="1"/>
</dbReference>
<evidence type="ECO:0008006" key="4">
    <source>
        <dbReference type="Google" id="ProtNLM"/>
    </source>
</evidence>
<gene>
    <name evidence="2" type="ORF">GCM10020367_70300</name>
</gene>
<reference evidence="3" key="1">
    <citation type="journal article" date="2019" name="Int. J. Syst. Evol. Microbiol.">
        <title>The Global Catalogue of Microorganisms (GCM) 10K type strain sequencing project: providing services to taxonomists for standard genome sequencing and annotation.</title>
        <authorList>
            <consortium name="The Broad Institute Genomics Platform"/>
            <consortium name="The Broad Institute Genome Sequencing Center for Infectious Disease"/>
            <person name="Wu L."/>
            <person name="Ma J."/>
        </authorList>
    </citation>
    <scope>NUCLEOTIDE SEQUENCE [LARGE SCALE GENOMIC DNA]</scope>
    <source>
        <strain evidence="3">JCM 9651</strain>
    </source>
</reference>
<dbReference type="NCBIfam" id="TIGR01868">
    <property type="entry name" value="casD_Cas5e"/>
    <property type="match status" value="1"/>
</dbReference>
<organism evidence="2 3">
    <name type="scientific">Streptomyces sannanensis</name>
    <dbReference type="NCBI Taxonomy" id="285536"/>
    <lineage>
        <taxon>Bacteria</taxon>
        <taxon>Bacillati</taxon>
        <taxon>Actinomycetota</taxon>
        <taxon>Actinomycetes</taxon>
        <taxon>Kitasatosporales</taxon>
        <taxon>Streptomycetaceae</taxon>
        <taxon>Streptomyces</taxon>
    </lineage>
</organism>
<dbReference type="InterPro" id="IPR013422">
    <property type="entry name" value="CRISPR-assoc_prot_Cas5_N"/>
</dbReference>
<accession>A0ABP6SNR2</accession>
<name>A0ABP6SNR2_9ACTN</name>
<dbReference type="InterPro" id="IPR010147">
    <property type="entry name" value="CRISPR-assoc_prot_CasD"/>
</dbReference>
<dbReference type="Proteomes" id="UP001499990">
    <property type="component" value="Unassembled WGS sequence"/>
</dbReference>
<dbReference type="Pfam" id="PF09704">
    <property type="entry name" value="Cas_Cas5d"/>
    <property type="match status" value="1"/>
</dbReference>
<evidence type="ECO:0000256" key="1">
    <source>
        <dbReference type="ARBA" id="ARBA00023118"/>
    </source>
</evidence>
<keyword evidence="1" id="KW-0051">Antiviral defense</keyword>
<dbReference type="Gene3D" id="3.30.70.2660">
    <property type="match status" value="1"/>
</dbReference>
<comment type="caution">
    <text evidence="2">The sequence shown here is derived from an EMBL/GenBank/DDBJ whole genome shotgun (WGS) entry which is preliminary data.</text>
</comment>
<protein>
    <recommendedName>
        <fullName evidence="4">Type I-E CRISPR-associated protein Cas5/CasD</fullName>
    </recommendedName>
</protein>
<evidence type="ECO:0000313" key="2">
    <source>
        <dbReference type="EMBL" id="GAA3380954.1"/>
    </source>
</evidence>
<dbReference type="EMBL" id="BAAAYL010000003">
    <property type="protein sequence ID" value="GAA3380954.1"/>
    <property type="molecule type" value="Genomic_DNA"/>
</dbReference>
<dbReference type="CDD" id="cd09756">
    <property type="entry name" value="Cas5_I-E"/>
    <property type="match status" value="1"/>
</dbReference>
<keyword evidence="3" id="KW-1185">Reference proteome</keyword>
<proteinExistence type="predicted"/>